<reference evidence="4 5" key="1">
    <citation type="submission" date="2021-08" db="EMBL/GenBank/DDBJ databases">
        <title>Draft genome sequence of Spirulina subsalsa with high tolerance to salinity and hype-accumulation of phycocyanin.</title>
        <authorList>
            <person name="Pei H."/>
            <person name="Jiang L."/>
        </authorList>
    </citation>
    <scope>NUCLEOTIDE SEQUENCE [LARGE SCALE GENOMIC DNA]</scope>
    <source>
        <strain evidence="4 5">FACHB-351</strain>
    </source>
</reference>
<feature type="compositionally biased region" description="Polar residues" evidence="2">
    <location>
        <begin position="32"/>
        <end position="44"/>
    </location>
</feature>
<evidence type="ECO:0000313" key="4">
    <source>
        <dbReference type="EMBL" id="MCW6037559.1"/>
    </source>
</evidence>
<feature type="region of interest" description="Disordered" evidence="2">
    <location>
        <begin position="30"/>
        <end position="62"/>
    </location>
</feature>
<feature type="coiled-coil region" evidence="1">
    <location>
        <begin position="1736"/>
        <end position="1774"/>
    </location>
</feature>
<feature type="domain" description="eCIS core" evidence="3">
    <location>
        <begin position="80"/>
        <end position="156"/>
    </location>
</feature>
<evidence type="ECO:0000313" key="5">
    <source>
        <dbReference type="Proteomes" id="UP001526426"/>
    </source>
</evidence>
<comment type="caution">
    <text evidence="4">The sequence shown here is derived from an EMBL/GenBank/DDBJ whole genome shotgun (WGS) entry which is preliminary data.</text>
</comment>
<evidence type="ECO:0000256" key="1">
    <source>
        <dbReference type="SAM" id="Coils"/>
    </source>
</evidence>
<evidence type="ECO:0000256" key="2">
    <source>
        <dbReference type="SAM" id="MobiDB-lite"/>
    </source>
</evidence>
<keyword evidence="1" id="KW-0175">Coiled coil</keyword>
<dbReference type="EMBL" id="JAIHOM010000077">
    <property type="protein sequence ID" value="MCW6037559.1"/>
    <property type="molecule type" value="Genomic_DNA"/>
</dbReference>
<evidence type="ECO:0000259" key="3">
    <source>
        <dbReference type="Pfam" id="PF13699"/>
    </source>
</evidence>
<name>A0ABT3L7T7_9CYAN</name>
<protein>
    <submittedName>
        <fullName evidence="4">DUF4157 domain-containing protein</fullName>
    </submittedName>
</protein>
<sequence length="2039" mass="222437">MQAKLSITPAGDRHEQEADHLATQVVQRIHQKTTPTPNPSQTIQAKPLPPQTTPTPSPLGTTVTPQIETAIRQQRGQGQPLPTDIREPLEQAFQTDFSPVRIHTDEKSHQLNHSIHALAFTTGQDIFFKRGKYQPHSRQGQELLAHELTHVVQQNSRARTIQRKGDRLLNTLEQAPAILSSLVEDISQEISSFSATWLESTPTEIELFPWLKITQPELKLDQKDKNYELDIQGRVELNLGSDLATIKPEGTFKINYQSQTKKWDYKTENIGIDVQISNILQFNATNLQYDRTQKSIIIGQAGLKIPELNNVEATVSQAKIDPSGLNWKEVQLKAPDLALGNYVSLTNAQATIAGASEKYKSKFEGDFGINLGSPDLLALKGKGHLTVTYEEGKWGCQQKDVGIEGTIANLLNFSASNIQYDHSSKTVTIEKAGISVPDLNNITATVSQAKIDPSGLNWEQVQLKAPKLALGNYVSLTNAQATIAGASEKYKSKFEGDFCINLGSPDLLALEGKGHLTVTYEEGQWGCQQKDVGITGTIANLLNFSASNIQYDHSTKTVTIEKAGISVPDLNNITATVSQAKIDPSGLHWEQVQLKAPKLALGNYVSLTNAQATIAGVSEKYKSKFEGDFGINLGSPDLLALEGKGHLTVTYEEGQWGCQQKDVGITGTIANLLNFSASNIQYDHSTKTVTIEEAGISVPDLNNITATVSQAKIDPSGLHWEQVQLKAPKLALGNYVSLTNAQATIAGVSEKYKSKFEGDFGINLGSPDLLALEGKGHLTVTYEEGKWGCQQKDVGITGTIANLLNFSASNIQYDHSTKTVTIEKAGISVPDLNNITATVSQAKINHEGLNWEQVQLKAPKLALGNYVSLTNAQATIAGASEKYKSKFEGDFGINLGSPDLLALEGKGHLTVTYEEGKWGCQQKDVGITGTIANLLNFSASNIQYDHSTKTVTIEKAGISVPDLNNITATVSQAKINQEGLNWEQVQLKAPKLALGNYVSLTNAQATIAGASEKYKSKFEGDFGINLGSPDLLALEGKGHLTVTYEEGKWGCQQKDVGITGTIANLLNFSASNIQYDHSTKTVTIEKAGISVPDLNNITATVSQAKIDPSGLHWEQVQLKAPKLALGNYVSLDKAKATIGGASEKYKSKFEGDFGINLGSSDLLALEGTGHLILSDQEGKWECQQKNVGITGTIANLLNFSASNIQYDHSTKTVTIEEAGISVPDPNNAQVSIMTTTVSQAKIDQSGLDWAKIELNIPELALGNYVSLAKAKATIGGASEKYKSKFEGNFGINLGSPDLLALEGTGHLTLSDQEGKWECQQENVGIEGTIAQILNFKASNIQYDHSSKTVSVQQAGISVPKLNNAQVTVTKVEINQKGLDWETVTVSTDTISIGNLLAITNPTVTVEGQETQYSTTASGGVELNCGKYLTAKGTGMVKLDRTQANNKGKLKVEKAELTVKGSIQLPGDSVSWPNISLDYPIVPGVEAGLELGINGGIGASLAGSIAKQAIQDWQVGVNPEINGFLAVSLKAKAGVGSAYIAAIQAFVAGKCQADFRGGLKLEGLLKYDEESHKVDASQLKSQYYAKAEFKVEVSAGVQAQALYLFTKNLYRIRAKCSLGGGGIEGLLEFDENGKLEIGKPKFSGVIAGSFDKESIKLEERSYELITPEKADALLQDAATHIAGSGEKRKQIINGVKAEYIRVLNETKGVIKKEEEKSQKYLKNLSKIDIKLSRYHDLIQLAKKIEQEETRLETLETQLEQELAAEEAKLNEQEITEMNKAEETWNKDKPKSDKSSHSVRNFFKDTFHTVKEGTKEVFETAKDIFIPDVLRDTYHEIKDKYDLKKQQLKERINNKRNEIRIRYTEIKKSGKDKCAKMKLKAAESFPDIADQISEIKTKASDLKAKASDFKNHTKESIKEKTLVKLTELGIKDTNSFVKRINKLTELQIKYSEKHELHSQFLQSAIEAREKATTVLQDVEAAIANLQNLELGQGMNNIAEMNKTQEKLNRVEQDLLQDMVKLDDDFEKQIAAIEKEIANSLG</sequence>
<organism evidence="4 5">
    <name type="scientific">Spirulina subsalsa FACHB-351</name>
    <dbReference type="NCBI Taxonomy" id="234711"/>
    <lineage>
        <taxon>Bacteria</taxon>
        <taxon>Bacillati</taxon>
        <taxon>Cyanobacteriota</taxon>
        <taxon>Cyanophyceae</taxon>
        <taxon>Spirulinales</taxon>
        <taxon>Spirulinaceae</taxon>
        <taxon>Spirulina</taxon>
    </lineage>
</organism>
<dbReference type="Proteomes" id="UP001526426">
    <property type="component" value="Unassembled WGS sequence"/>
</dbReference>
<gene>
    <name evidence="4" type="ORF">K4A83_14925</name>
</gene>
<dbReference type="InterPro" id="IPR025295">
    <property type="entry name" value="eCIS_core_dom"/>
</dbReference>
<accession>A0ABT3L7T7</accession>
<proteinExistence type="predicted"/>
<dbReference type="Pfam" id="PF13699">
    <property type="entry name" value="eCIS_core"/>
    <property type="match status" value="1"/>
</dbReference>
<feature type="compositionally biased region" description="Pro residues" evidence="2">
    <location>
        <begin position="47"/>
        <end position="57"/>
    </location>
</feature>
<dbReference type="RefSeq" id="WP_265265418.1">
    <property type="nucleotide sequence ID" value="NZ_JAIHOM010000077.1"/>
</dbReference>
<keyword evidence="5" id="KW-1185">Reference proteome</keyword>